<sequence>MTYHNLLRKINNIDIIKIYSKFLANFRLRCLKAIITNLQEIKNRLLETYSSNEFFKHEFPKKISGVTSINELYSESYM</sequence>
<reference evidence="1 2" key="1">
    <citation type="submission" date="2016-04" db="EMBL/GenBank/DDBJ databases">
        <title>Genome analyses suggest a sexual origin of heterokaryosis in a supposedly ancient asexual fungus.</title>
        <authorList>
            <person name="Ropars J."/>
            <person name="Sedzielewska K."/>
            <person name="Noel J."/>
            <person name="Charron P."/>
            <person name="Farinelli L."/>
            <person name="Marton T."/>
            <person name="Kruger M."/>
            <person name="Pelin A."/>
            <person name="Brachmann A."/>
            <person name="Corradi N."/>
        </authorList>
    </citation>
    <scope>NUCLEOTIDE SEQUENCE [LARGE SCALE GENOMIC DNA]</scope>
    <source>
        <strain evidence="1 2">C2</strain>
    </source>
</reference>
<protein>
    <submittedName>
        <fullName evidence="1">Uncharacterized protein</fullName>
    </submittedName>
</protein>
<proteinExistence type="predicted"/>
<accession>A0A2N1M3C7</accession>
<comment type="caution">
    <text evidence="1">The sequence shown here is derived from an EMBL/GenBank/DDBJ whole genome shotgun (WGS) entry which is preliminary data.</text>
</comment>
<name>A0A2N1M3C7_9GLOM</name>
<gene>
    <name evidence="1" type="ORF">RhiirC2_800654</name>
</gene>
<evidence type="ECO:0000313" key="1">
    <source>
        <dbReference type="EMBL" id="PKK56144.1"/>
    </source>
</evidence>
<dbReference type="Proteomes" id="UP000233469">
    <property type="component" value="Unassembled WGS sequence"/>
</dbReference>
<organism evidence="1 2">
    <name type="scientific">Rhizophagus irregularis</name>
    <dbReference type="NCBI Taxonomy" id="588596"/>
    <lineage>
        <taxon>Eukaryota</taxon>
        <taxon>Fungi</taxon>
        <taxon>Fungi incertae sedis</taxon>
        <taxon>Mucoromycota</taxon>
        <taxon>Glomeromycotina</taxon>
        <taxon>Glomeromycetes</taxon>
        <taxon>Glomerales</taxon>
        <taxon>Glomeraceae</taxon>
        <taxon>Rhizophagus</taxon>
    </lineage>
</organism>
<evidence type="ECO:0000313" key="2">
    <source>
        <dbReference type="Proteomes" id="UP000233469"/>
    </source>
</evidence>
<dbReference type="AlphaFoldDB" id="A0A2N1M3C7"/>
<dbReference type="EMBL" id="LLXL01006124">
    <property type="protein sequence ID" value="PKK56144.1"/>
    <property type="molecule type" value="Genomic_DNA"/>
</dbReference>
<reference evidence="1 2" key="2">
    <citation type="submission" date="2017-10" db="EMBL/GenBank/DDBJ databases">
        <title>Extensive intraspecific genome diversity in a model arbuscular mycorrhizal fungus.</title>
        <authorList>
            <person name="Chen E.C.H."/>
            <person name="Morin E."/>
            <person name="Baudet D."/>
            <person name="Noel J."/>
            <person name="Ndikumana S."/>
            <person name="Charron P."/>
            <person name="St-Onge C."/>
            <person name="Giorgi J."/>
            <person name="Grigoriev I.V."/>
            <person name="Roux C."/>
            <person name="Martin F.M."/>
            <person name="Corradi N."/>
        </authorList>
    </citation>
    <scope>NUCLEOTIDE SEQUENCE [LARGE SCALE GENOMIC DNA]</scope>
    <source>
        <strain evidence="1 2">C2</strain>
    </source>
</reference>